<dbReference type="AlphaFoldDB" id="A0A6L7G6F4"/>
<feature type="transmembrane region" description="Helical" evidence="1">
    <location>
        <begin position="56"/>
        <end position="78"/>
    </location>
</feature>
<sequence length="84" mass="9312">MLDTPAVRKMSDDELAQAASNCAENSMNRWKTDAEFKRREMLLQRDVAKAQISATWWTRASAIAVAVSVVVTALGILIERFAGQ</sequence>
<accession>A0A6L7G6F4</accession>
<dbReference type="EMBL" id="WUMU01000016">
    <property type="protein sequence ID" value="MXN19098.1"/>
    <property type="molecule type" value="Genomic_DNA"/>
</dbReference>
<proteinExistence type="predicted"/>
<evidence type="ECO:0000313" key="2">
    <source>
        <dbReference type="EMBL" id="MXN19098.1"/>
    </source>
</evidence>
<keyword evidence="3" id="KW-1185">Reference proteome</keyword>
<reference evidence="2 3" key="1">
    <citation type="submission" date="2019-12" db="EMBL/GenBank/DDBJ databases">
        <authorList>
            <person name="Li M."/>
        </authorList>
    </citation>
    <scope>NUCLEOTIDE SEQUENCE [LARGE SCALE GENOMIC DNA]</scope>
    <source>
        <strain evidence="2 3">GBMRC 2024</strain>
    </source>
</reference>
<organism evidence="2 3">
    <name type="scientific">Pseudooceanicola albus</name>
    <dbReference type="NCBI Taxonomy" id="2692189"/>
    <lineage>
        <taxon>Bacteria</taxon>
        <taxon>Pseudomonadati</taxon>
        <taxon>Pseudomonadota</taxon>
        <taxon>Alphaproteobacteria</taxon>
        <taxon>Rhodobacterales</taxon>
        <taxon>Paracoccaceae</taxon>
        <taxon>Pseudooceanicola</taxon>
    </lineage>
</organism>
<comment type="caution">
    <text evidence="2">The sequence shown here is derived from an EMBL/GenBank/DDBJ whole genome shotgun (WGS) entry which is preliminary data.</text>
</comment>
<gene>
    <name evidence="2" type="ORF">GR170_14740</name>
</gene>
<dbReference type="RefSeq" id="WP_160895216.1">
    <property type="nucleotide sequence ID" value="NZ_WUMU01000016.1"/>
</dbReference>
<keyword evidence="1" id="KW-0812">Transmembrane</keyword>
<evidence type="ECO:0000313" key="3">
    <source>
        <dbReference type="Proteomes" id="UP000477911"/>
    </source>
</evidence>
<keyword evidence="1" id="KW-0472">Membrane</keyword>
<name>A0A6L7G6F4_9RHOB</name>
<protein>
    <submittedName>
        <fullName evidence="2">Uncharacterized protein</fullName>
    </submittedName>
</protein>
<dbReference type="Proteomes" id="UP000477911">
    <property type="component" value="Unassembled WGS sequence"/>
</dbReference>
<evidence type="ECO:0000256" key="1">
    <source>
        <dbReference type="SAM" id="Phobius"/>
    </source>
</evidence>
<keyword evidence="1" id="KW-1133">Transmembrane helix</keyword>